<feature type="domain" description="3'-5' exonuclease" evidence="3">
    <location>
        <begin position="56"/>
        <end position="189"/>
    </location>
</feature>
<gene>
    <name evidence="4" type="ORF">URODEC1_LOCUS52360</name>
</gene>
<reference evidence="5" key="1">
    <citation type="submission" date="2024-06" db="EMBL/GenBank/DDBJ databases">
        <authorList>
            <person name="Ryan C."/>
        </authorList>
    </citation>
    <scope>NUCLEOTIDE SEQUENCE [LARGE SCALE GENOMIC DNA]</scope>
</reference>
<dbReference type="InterPro" id="IPR002562">
    <property type="entry name" value="3'-5'_exonuclease_dom"/>
</dbReference>
<dbReference type="InterPro" id="IPR012337">
    <property type="entry name" value="RNaseH-like_sf"/>
</dbReference>
<dbReference type="InterPro" id="IPR051132">
    <property type="entry name" value="3-5_Exonuclease_domain"/>
</dbReference>
<evidence type="ECO:0000256" key="1">
    <source>
        <dbReference type="ARBA" id="ARBA00022722"/>
    </source>
</evidence>
<dbReference type="Gene3D" id="3.30.420.10">
    <property type="entry name" value="Ribonuclease H-like superfamily/Ribonuclease H"/>
    <property type="match status" value="1"/>
</dbReference>
<evidence type="ECO:0000313" key="5">
    <source>
        <dbReference type="Proteomes" id="UP001497457"/>
    </source>
</evidence>
<dbReference type="EMBL" id="OZ075130">
    <property type="protein sequence ID" value="CAL4974177.1"/>
    <property type="molecule type" value="Genomic_DNA"/>
</dbReference>
<evidence type="ECO:0000313" key="4">
    <source>
        <dbReference type="EMBL" id="CAL4974177.1"/>
    </source>
</evidence>
<dbReference type="AlphaFoldDB" id="A0ABC9A9N1"/>
<organism evidence="4 5">
    <name type="scientific">Urochloa decumbens</name>
    <dbReference type="NCBI Taxonomy" id="240449"/>
    <lineage>
        <taxon>Eukaryota</taxon>
        <taxon>Viridiplantae</taxon>
        <taxon>Streptophyta</taxon>
        <taxon>Embryophyta</taxon>
        <taxon>Tracheophyta</taxon>
        <taxon>Spermatophyta</taxon>
        <taxon>Magnoliopsida</taxon>
        <taxon>Liliopsida</taxon>
        <taxon>Poales</taxon>
        <taxon>Poaceae</taxon>
        <taxon>PACMAD clade</taxon>
        <taxon>Panicoideae</taxon>
        <taxon>Panicodae</taxon>
        <taxon>Paniceae</taxon>
        <taxon>Melinidinae</taxon>
        <taxon>Urochloa</taxon>
    </lineage>
</organism>
<dbReference type="FunFam" id="3.30.420.10:FF:000054">
    <property type="entry name" value="Werner Syndrome-like exonuclease"/>
    <property type="match status" value="1"/>
</dbReference>
<dbReference type="CDD" id="cd06141">
    <property type="entry name" value="WRN_exo"/>
    <property type="match status" value="1"/>
</dbReference>
<dbReference type="PANTHER" id="PTHR13620">
    <property type="entry name" value="3-5 EXONUCLEASE"/>
    <property type="match status" value="1"/>
</dbReference>
<dbReference type="InterPro" id="IPR036397">
    <property type="entry name" value="RNaseH_sf"/>
</dbReference>
<dbReference type="Proteomes" id="UP001497457">
    <property type="component" value="Chromosome 20rd"/>
</dbReference>
<sequence length="190" mass="21966">MTTEIEAYYYPGRRGTYELSFDGHLFDATLTKSGAMVESWLDETYRIRRRRRFQHLVVGLDVEWRPAHDREPGPVAVLQLCVDRRCLVFQILRADRVPDALSDFLADRRFTFVGVGVRDDAAMLRDGYGLEVACAVDLRRLAARALGRPELRRAGLQALVREVMGVEMEKPHRVRVSAWDKRKLTEDQFK</sequence>
<dbReference type="PANTHER" id="PTHR13620:SF39">
    <property type="entry name" value="OS04G0225100 PROTEIN"/>
    <property type="match status" value="1"/>
</dbReference>
<protein>
    <recommendedName>
        <fullName evidence="3">3'-5' exonuclease domain-containing protein</fullName>
    </recommendedName>
</protein>
<evidence type="ECO:0000259" key="3">
    <source>
        <dbReference type="Pfam" id="PF01612"/>
    </source>
</evidence>
<keyword evidence="5" id="KW-1185">Reference proteome</keyword>
<keyword evidence="1" id="KW-0540">Nuclease</keyword>
<dbReference type="Pfam" id="PF01612">
    <property type="entry name" value="DNA_pol_A_exo1"/>
    <property type="match status" value="1"/>
</dbReference>
<name>A0ABC9A9N1_9POAL</name>
<evidence type="ECO:0000256" key="2">
    <source>
        <dbReference type="ARBA" id="ARBA00022801"/>
    </source>
</evidence>
<reference evidence="4 5" key="2">
    <citation type="submission" date="2024-10" db="EMBL/GenBank/DDBJ databases">
        <authorList>
            <person name="Ryan C."/>
        </authorList>
    </citation>
    <scope>NUCLEOTIDE SEQUENCE [LARGE SCALE GENOMIC DNA]</scope>
</reference>
<keyword evidence="2" id="KW-0378">Hydrolase</keyword>
<dbReference type="GO" id="GO:0008408">
    <property type="term" value="F:3'-5' exonuclease activity"/>
    <property type="evidence" value="ECO:0007669"/>
    <property type="project" value="UniProtKB-ARBA"/>
</dbReference>
<proteinExistence type="predicted"/>
<accession>A0ABC9A9N1</accession>
<dbReference type="SUPFAM" id="SSF53098">
    <property type="entry name" value="Ribonuclease H-like"/>
    <property type="match status" value="1"/>
</dbReference>